<evidence type="ECO:0000256" key="1">
    <source>
        <dbReference type="SAM" id="MobiDB-lite"/>
    </source>
</evidence>
<dbReference type="AlphaFoldDB" id="A0A1H0TDY7"/>
<dbReference type="InterPro" id="IPR009045">
    <property type="entry name" value="Zn_M74/Hedgehog-like"/>
</dbReference>
<dbReference type="GO" id="GO:0004180">
    <property type="term" value="F:carboxypeptidase activity"/>
    <property type="evidence" value="ECO:0007669"/>
    <property type="project" value="UniProtKB-KW"/>
</dbReference>
<reference evidence="4" key="1">
    <citation type="submission" date="2016-10" db="EMBL/GenBank/DDBJ databases">
        <authorList>
            <person name="Varghese N."/>
            <person name="Submissions S."/>
        </authorList>
    </citation>
    <scope>NUCLEOTIDE SEQUENCE [LARGE SCALE GENOMIC DNA]</scope>
    <source>
        <strain evidence="4">IBRC-M10078</strain>
    </source>
</reference>
<dbReference type="InterPro" id="IPR052179">
    <property type="entry name" value="DD-CPase-like"/>
</dbReference>
<dbReference type="STRING" id="930152.SAMN05216565_103456"/>
<keyword evidence="4" id="KW-1185">Reference proteome</keyword>
<dbReference type="OrthoDB" id="9792074at2"/>
<dbReference type="CDD" id="cd14852">
    <property type="entry name" value="LD-carboxypeptidase"/>
    <property type="match status" value="1"/>
</dbReference>
<dbReference type="Gene3D" id="3.30.1380.10">
    <property type="match status" value="1"/>
</dbReference>
<proteinExistence type="predicted"/>
<name>A0A1H0TDY7_9BACI</name>
<accession>A0A1H0TDY7</accession>
<dbReference type="EMBL" id="FNJU01000003">
    <property type="protein sequence ID" value="SDP52224.1"/>
    <property type="molecule type" value="Genomic_DNA"/>
</dbReference>
<keyword evidence="3" id="KW-0121">Carboxypeptidase</keyword>
<protein>
    <submittedName>
        <fullName evidence="3">D-alanyl-D-alanine carboxypeptidase</fullName>
    </submittedName>
</protein>
<organism evidence="3 4">
    <name type="scientific">Litchfieldia salsa</name>
    <dbReference type="NCBI Taxonomy" id="930152"/>
    <lineage>
        <taxon>Bacteria</taxon>
        <taxon>Bacillati</taxon>
        <taxon>Bacillota</taxon>
        <taxon>Bacilli</taxon>
        <taxon>Bacillales</taxon>
        <taxon>Bacillaceae</taxon>
        <taxon>Litchfieldia</taxon>
    </lineage>
</organism>
<feature type="domain" description="D-alanyl-D-alanine carboxypeptidase-like core" evidence="2">
    <location>
        <begin position="135"/>
        <end position="264"/>
    </location>
</feature>
<gene>
    <name evidence="3" type="ORF">SAMN05216565_103456</name>
</gene>
<dbReference type="InterPro" id="IPR058193">
    <property type="entry name" value="VanY/YodJ_core_dom"/>
</dbReference>
<evidence type="ECO:0000259" key="2">
    <source>
        <dbReference type="Pfam" id="PF02557"/>
    </source>
</evidence>
<keyword evidence="3" id="KW-0645">Protease</keyword>
<dbReference type="Pfam" id="PF02557">
    <property type="entry name" value="VanY"/>
    <property type="match status" value="1"/>
</dbReference>
<dbReference type="PANTHER" id="PTHR34385:SF1">
    <property type="entry name" value="PEPTIDOGLYCAN L-ALANYL-D-GLUTAMATE ENDOPEPTIDASE CWLK"/>
    <property type="match status" value="1"/>
</dbReference>
<feature type="region of interest" description="Disordered" evidence="1">
    <location>
        <begin position="42"/>
        <end position="68"/>
    </location>
</feature>
<dbReference type="GO" id="GO:0006508">
    <property type="term" value="P:proteolysis"/>
    <property type="evidence" value="ECO:0007669"/>
    <property type="project" value="InterPro"/>
</dbReference>
<dbReference type="PROSITE" id="PS51257">
    <property type="entry name" value="PROKAR_LIPOPROTEIN"/>
    <property type="match status" value="1"/>
</dbReference>
<evidence type="ECO:0000313" key="3">
    <source>
        <dbReference type="EMBL" id="SDP52224.1"/>
    </source>
</evidence>
<keyword evidence="3" id="KW-0378">Hydrolase</keyword>
<dbReference type="PANTHER" id="PTHR34385">
    <property type="entry name" value="D-ALANYL-D-ALANINE CARBOXYPEPTIDASE"/>
    <property type="match status" value="1"/>
</dbReference>
<dbReference type="Proteomes" id="UP000199159">
    <property type="component" value="Unassembled WGS sequence"/>
</dbReference>
<feature type="compositionally biased region" description="Basic and acidic residues" evidence="1">
    <location>
        <begin position="42"/>
        <end position="57"/>
    </location>
</feature>
<dbReference type="InterPro" id="IPR003709">
    <property type="entry name" value="VanY-like_core_dom"/>
</dbReference>
<dbReference type="SUPFAM" id="SSF55166">
    <property type="entry name" value="Hedgehog/DD-peptidase"/>
    <property type="match status" value="1"/>
</dbReference>
<evidence type="ECO:0000313" key="4">
    <source>
        <dbReference type="Proteomes" id="UP000199159"/>
    </source>
</evidence>
<sequence length="288" mass="32766">MLKRITYALLLNITLIIILSGCNQFDLSQLIEQRTADETQIKNEQTKKVDEIGKNGQEDSNTGDVNDDFSENEWVLEEEYFNQVEISDGLSVILNPENILSLVNKEHTLPSVYIPPDLVKPNVPFSFGDLDVPKRYLRVEAGEALENLFMGAKKDSIQLFAVSGYRSYVTQEAIYQAQIRKTGEEELANQTVAIPGQSEHQTGLAIDVSSHSAQLRLVESFGETEEGRWVQEHAHEYGFIVRYPKGKEEITGYQYEPWHLRYVGVEIATQIFTNNLTLEEFFGKVKKL</sequence>